<evidence type="ECO:0000313" key="2">
    <source>
        <dbReference type="Proteomes" id="UP001163603"/>
    </source>
</evidence>
<organism evidence="1 2">
    <name type="scientific">Pistacia integerrima</name>
    <dbReference type="NCBI Taxonomy" id="434235"/>
    <lineage>
        <taxon>Eukaryota</taxon>
        <taxon>Viridiplantae</taxon>
        <taxon>Streptophyta</taxon>
        <taxon>Embryophyta</taxon>
        <taxon>Tracheophyta</taxon>
        <taxon>Spermatophyta</taxon>
        <taxon>Magnoliopsida</taxon>
        <taxon>eudicotyledons</taxon>
        <taxon>Gunneridae</taxon>
        <taxon>Pentapetalae</taxon>
        <taxon>rosids</taxon>
        <taxon>malvids</taxon>
        <taxon>Sapindales</taxon>
        <taxon>Anacardiaceae</taxon>
        <taxon>Pistacia</taxon>
    </lineage>
</organism>
<dbReference type="Proteomes" id="UP001163603">
    <property type="component" value="Chromosome 2"/>
</dbReference>
<gene>
    <name evidence="1" type="ORF">Pint_14897</name>
</gene>
<accession>A0ACC0ZDD6</accession>
<evidence type="ECO:0000313" key="1">
    <source>
        <dbReference type="EMBL" id="KAJ0048491.1"/>
    </source>
</evidence>
<sequence>MGSLKECTGTTVSSSQDLPLHTLHPFRRTFFNRVFASVYTCAILALVYHHVLTLFNCRNVAFFSVTLSLLLSDLVLAFMWVASQSFHMRPVHRIEYPENLEKNHETE</sequence>
<comment type="caution">
    <text evidence="1">The sequence shown here is derived from an EMBL/GenBank/DDBJ whole genome shotgun (WGS) entry which is preliminary data.</text>
</comment>
<name>A0ACC0ZDD6_9ROSI</name>
<reference evidence="2" key="1">
    <citation type="journal article" date="2023" name="G3 (Bethesda)">
        <title>Genome assembly and association tests identify interacting loci associated with vigor, precocity, and sex in interspecific pistachio rootstocks.</title>
        <authorList>
            <person name="Palmer W."/>
            <person name="Jacygrad E."/>
            <person name="Sagayaradj S."/>
            <person name="Cavanaugh K."/>
            <person name="Han R."/>
            <person name="Bertier L."/>
            <person name="Beede B."/>
            <person name="Kafkas S."/>
            <person name="Golino D."/>
            <person name="Preece J."/>
            <person name="Michelmore R."/>
        </authorList>
    </citation>
    <scope>NUCLEOTIDE SEQUENCE [LARGE SCALE GENOMIC DNA]</scope>
</reference>
<keyword evidence="2" id="KW-1185">Reference proteome</keyword>
<protein>
    <submittedName>
        <fullName evidence="1">Uncharacterized protein</fullName>
    </submittedName>
</protein>
<dbReference type="EMBL" id="CM047737">
    <property type="protein sequence ID" value="KAJ0048491.1"/>
    <property type="molecule type" value="Genomic_DNA"/>
</dbReference>
<proteinExistence type="predicted"/>